<reference evidence="2 3" key="1">
    <citation type="journal article" date="2012" name="Genome Biol.">
        <title>Genome and low-iron response of an oceanic diatom adapted to chronic iron limitation.</title>
        <authorList>
            <person name="Lommer M."/>
            <person name="Specht M."/>
            <person name="Roy A.S."/>
            <person name="Kraemer L."/>
            <person name="Andreson R."/>
            <person name="Gutowska M.A."/>
            <person name="Wolf J."/>
            <person name="Bergner S.V."/>
            <person name="Schilhabel M.B."/>
            <person name="Klostermeier U.C."/>
            <person name="Beiko R.G."/>
            <person name="Rosenstiel P."/>
            <person name="Hippler M."/>
            <person name="Laroche J."/>
        </authorList>
    </citation>
    <scope>NUCLEOTIDE SEQUENCE [LARGE SCALE GENOMIC DNA]</scope>
    <source>
        <strain evidence="2 3">CCMP1005</strain>
    </source>
</reference>
<dbReference type="AlphaFoldDB" id="K0RKT4"/>
<keyword evidence="3" id="KW-1185">Reference proteome</keyword>
<evidence type="ECO:0000313" key="3">
    <source>
        <dbReference type="Proteomes" id="UP000266841"/>
    </source>
</evidence>
<name>K0RKT4_THAOC</name>
<sequence length="44" mass="4928">MRPPRPLGLSSLELGLGSTPLHHKSTPTPTEVDPVYVERRDDFK</sequence>
<protein>
    <submittedName>
        <fullName evidence="2">Uncharacterized protein</fullName>
    </submittedName>
</protein>
<proteinExistence type="predicted"/>
<gene>
    <name evidence="2" type="ORF">THAOC_26044</name>
</gene>
<accession>K0RKT4</accession>
<feature type="region of interest" description="Disordered" evidence="1">
    <location>
        <begin position="1"/>
        <end position="33"/>
    </location>
</feature>
<organism evidence="2 3">
    <name type="scientific">Thalassiosira oceanica</name>
    <name type="common">Marine diatom</name>
    <dbReference type="NCBI Taxonomy" id="159749"/>
    <lineage>
        <taxon>Eukaryota</taxon>
        <taxon>Sar</taxon>
        <taxon>Stramenopiles</taxon>
        <taxon>Ochrophyta</taxon>
        <taxon>Bacillariophyta</taxon>
        <taxon>Coscinodiscophyceae</taxon>
        <taxon>Thalassiosirophycidae</taxon>
        <taxon>Thalassiosirales</taxon>
        <taxon>Thalassiosiraceae</taxon>
        <taxon>Thalassiosira</taxon>
    </lineage>
</organism>
<dbReference type="Proteomes" id="UP000266841">
    <property type="component" value="Unassembled WGS sequence"/>
</dbReference>
<dbReference type="EMBL" id="AGNL01035971">
    <property type="protein sequence ID" value="EJK54338.1"/>
    <property type="molecule type" value="Genomic_DNA"/>
</dbReference>
<feature type="compositionally biased region" description="Low complexity" evidence="1">
    <location>
        <begin position="7"/>
        <end position="20"/>
    </location>
</feature>
<comment type="caution">
    <text evidence="2">The sequence shown here is derived from an EMBL/GenBank/DDBJ whole genome shotgun (WGS) entry which is preliminary data.</text>
</comment>
<evidence type="ECO:0000313" key="2">
    <source>
        <dbReference type="EMBL" id="EJK54338.1"/>
    </source>
</evidence>
<feature type="non-terminal residue" evidence="2">
    <location>
        <position position="44"/>
    </location>
</feature>
<evidence type="ECO:0000256" key="1">
    <source>
        <dbReference type="SAM" id="MobiDB-lite"/>
    </source>
</evidence>